<keyword evidence="2" id="KW-1185">Reference proteome</keyword>
<reference evidence="1 2" key="1">
    <citation type="submission" date="2018-07" db="EMBL/GenBank/DDBJ databases">
        <title>Venubactetium sediminum gen. nov., sp. nov., isolated from a marine solar saltern.</title>
        <authorList>
            <person name="Wang S."/>
        </authorList>
    </citation>
    <scope>NUCLEOTIDE SEQUENCE [LARGE SCALE GENOMIC DNA]</scope>
    <source>
        <strain evidence="1 2">WD2A32</strain>
    </source>
</reference>
<dbReference type="AlphaFoldDB" id="A0A369TB94"/>
<organism evidence="1 2">
    <name type="scientific">Ferruginivarius sediminum</name>
    <dbReference type="NCBI Taxonomy" id="2661937"/>
    <lineage>
        <taxon>Bacteria</taxon>
        <taxon>Pseudomonadati</taxon>
        <taxon>Pseudomonadota</taxon>
        <taxon>Alphaproteobacteria</taxon>
        <taxon>Rhodospirillales</taxon>
        <taxon>Rhodospirillaceae</taxon>
        <taxon>Ferruginivarius</taxon>
    </lineage>
</organism>
<gene>
    <name evidence="1" type="ORF">DRB17_13310</name>
</gene>
<accession>A0A369TB94</accession>
<comment type="caution">
    <text evidence="1">The sequence shown here is derived from an EMBL/GenBank/DDBJ whole genome shotgun (WGS) entry which is preliminary data.</text>
</comment>
<name>A0A369TB94_9PROT</name>
<dbReference type="EMBL" id="QPMH01000012">
    <property type="protein sequence ID" value="RDD61447.1"/>
    <property type="molecule type" value="Genomic_DNA"/>
</dbReference>
<proteinExistence type="predicted"/>
<sequence>MVAERMPLDARAWIDTARSLGVSLTFGRGGYYDEGIGRIPSDQLLFLAWWRNRIGADVIGKALEAESVIGPNDRRLMELERRWYALERQKERETARLGDNVVDRRDQILTLQDVILQRMVDTPADTIRGAEARAAICRVEAELMFYDNNGNCHADVFERGMIATLYDVQRLAGEG</sequence>
<evidence type="ECO:0000313" key="1">
    <source>
        <dbReference type="EMBL" id="RDD61447.1"/>
    </source>
</evidence>
<protein>
    <submittedName>
        <fullName evidence="1">Uncharacterized protein</fullName>
    </submittedName>
</protein>
<dbReference type="Proteomes" id="UP000253941">
    <property type="component" value="Unassembled WGS sequence"/>
</dbReference>
<evidence type="ECO:0000313" key="2">
    <source>
        <dbReference type="Proteomes" id="UP000253941"/>
    </source>
</evidence>